<dbReference type="Proteomes" id="UP000188268">
    <property type="component" value="Unassembled WGS sequence"/>
</dbReference>
<name>A0A1R3JHB2_COCAP</name>
<evidence type="ECO:0000313" key="2">
    <source>
        <dbReference type="EMBL" id="OMO94238.1"/>
    </source>
</evidence>
<feature type="region of interest" description="Disordered" evidence="1">
    <location>
        <begin position="1"/>
        <end position="21"/>
    </location>
</feature>
<dbReference type="AlphaFoldDB" id="A0A1R3JHB2"/>
<gene>
    <name evidence="2" type="ORF">CCACVL1_06090</name>
</gene>
<accession>A0A1R3JHB2</accession>
<sequence>MRIRNSRTPFPPPSPPDPISRSNRLVRFGDCFLVEETNRQIGWSFNPLTISACQVTGEGSCDKLEKGISGEIKPVNCQDEEKGESDCMHEKLSQVFGRRYEAQGTEANKGNEPCVTTNKQKDGKASSSAVNFDVARPFASSELAELPLKMKKQTYQLGARDKEEVAILGKVTEPKKILENDVQDKNRRKRSRTIRVPITSKYSTTPITEGFDGHERPKGMGLEDTATELKEKPKRGRKRRESDQSGDEDWFIDLTPKLIEDSRDIMKGMMEAVQTSYIIAELVIFHSIARTNKSFSIQTVLCTVYITKMRIRKRFPSFPTVPTSVASSRDVATQKEEMEVSSFPAPAEATATKAAEKVETDWEVIKARAHKLLGCSSYKSNRTIQPHVVEEHSSSNPVCNGETDIDIQSTNGRNKENPLKLGHSSQTMVIEQGGGNAQKQISNLFCNSQMKGNCCDDLVNTKGTTISSSSSHQGDAKRIFLGNFKEEKSETNMRIGSGGSSQKKRTDSLKTGSSKCATATATAGCGLNHNVEDEEDEEDSSGCDNMRTGGGSQKKRTDSQKIESSQRATASAGRGLNHKVEDEENGEDSSSCSIEKKIKTRSLTSIYADIRSQMPSSSNSKVEQ</sequence>
<dbReference type="EMBL" id="AWWV01007913">
    <property type="protein sequence ID" value="OMO94238.1"/>
    <property type="molecule type" value="Genomic_DNA"/>
</dbReference>
<feature type="region of interest" description="Disordered" evidence="1">
    <location>
        <begin position="483"/>
        <end position="513"/>
    </location>
</feature>
<evidence type="ECO:0000256" key="1">
    <source>
        <dbReference type="SAM" id="MobiDB-lite"/>
    </source>
</evidence>
<reference evidence="2 3" key="1">
    <citation type="submission" date="2013-09" db="EMBL/GenBank/DDBJ databases">
        <title>Corchorus capsularis genome sequencing.</title>
        <authorList>
            <person name="Alam M."/>
            <person name="Haque M.S."/>
            <person name="Islam M.S."/>
            <person name="Emdad E.M."/>
            <person name="Islam M.M."/>
            <person name="Ahmed B."/>
            <person name="Halim A."/>
            <person name="Hossen Q.M.M."/>
            <person name="Hossain M.Z."/>
            <person name="Ahmed R."/>
            <person name="Khan M.M."/>
            <person name="Islam R."/>
            <person name="Rashid M.M."/>
            <person name="Khan S.A."/>
            <person name="Rahman M.S."/>
            <person name="Alam M."/>
        </authorList>
    </citation>
    <scope>NUCLEOTIDE SEQUENCE [LARGE SCALE GENOMIC DNA]</scope>
    <source>
        <strain evidence="3">cv. CVL-1</strain>
        <tissue evidence="2">Whole seedling</tissue>
    </source>
</reference>
<evidence type="ECO:0000313" key="3">
    <source>
        <dbReference type="Proteomes" id="UP000188268"/>
    </source>
</evidence>
<organism evidence="2 3">
    <name type="scientific">Corchorus capsularis</name>
    <name type="common">Jute</name>
    <dbReference type="NCBI Taxonomy" id="210143"/>
    <lineage>
        <taxon>Eukaryota</taxon>
        <taxon>Viridiplantae</taxon>
        <taxon>Streptophyta</taxon>
        <taxon>Embryophyta</taxon>
        <taxon>Tracheophyta</taxon>
        <taxon>Spermatophyta</taxon>
        <taxon>Magnoliopsida</taxon>
        <taxon>eudicotyledons</taxon>
        <taxon>Gunneridae</taxon>
        <taxon>Pentapetalae</taxon>
        <taxon>rosids</taxon>
        <taxon>malvids</taxon>
        <taxon>Malvales</taxon>
        <taxon>Malvaceae</taxon>
        <taxon>Grewioideae</taxon>
        <taxon>Apeibeae</taxon>
        <taxon>Corchorus</taxon>
    </lineage>
</organism>
<feature type="region of interest" description="Disordered" evidence="1">
    <location>
        <begin position="528"/>
        <end position="596"/>
    </location>
</feature>
<feature type="compositionally biased region" description="Pro residues" evidence="1">
    <location>
        <begin position="9"/>
        <end position="18"/>
    </location>
</feature>
<dbReference type="OrthoDB" id="838300at2759"/>
<dbReference type="STRING" id="210143.A0A1R3JHB2"/>
<proteinExistence type="predicted"/>
<keyword evidence="3" id="KW-1185">Reference proteome</keyword>
<comment type="caution">
    <text evidence="2">The sequence shown here is derived from an EMBL/GenBank/DDBJ whole genome shotgun (WGS) entry which is preliminary data.</text>
</comment>
<protein>
    <submittedName>
        <fullName evidence="2">Uncharacterized protein</fullName>
    </submittedName>
</protein>
<dbReference type="Gramene" id="OMO94238">
    <property type="protein sequence ID" value="OMO94238"/>
    <property type="gene ID" value="CCACVL1_06090"/>
</dbReference>
<feature type="compositionally biased region" description="Acidic residues" evidence="1">
    <location>
        <begin position="532"/>
        <end position="541"/>
    </location>
</feature>